<proteinExistence type="predicted"/>
<protein>
    <submittedName>
        <fullName evidence="2">Uncharacterized protein</fullName>
    </submittedName>
</protein>
<dbReference type="EMBL" id="JBBKZT010000001">
    <property type="protein sequence ID" value="MEJ8845173.1"/>
    <property type="molecule type" value="Genomic_DNA"/>
</dbReference>
<sequence>MASGHPSDTIRNYFWGTRLLRRAEIDALFPTAEVRFEKALGMVKSYYVIDRIRSSSPVSAPAPGNPPRSTPLHSPSSA</sequence>
<dbReference type="Proteomes" id="UP001385892">
    <property type="component" value="Unassembled WGS sequence"/>
</dbReference>
<name>A0ABU8WCD7_9BURK</name>
<keyword evidence="3" id="KW-1185">Reference proteome</keyword>
<evidence type="ECO:0000313" key="3">
    <source>
        <dbReference type="Proteomes" id="UP001385892"/>
    </source>
</evidence>
<gene>
    <name evidence="2" type="ORF">WKW82_00820</name>
</gene>
<comment type="caution">
    <text evidence="2">The sequence shown here is derived from an EMBL/GenBank/DDBJ whole genome shotgun (WGS) entry which is preliminary data.</text>
</comment>
<organism evidence="2 3">
    <name type="scientific">Variovorax rhizosphaerae</name>
    <dbReference type="NCBI Taxonomy" id="1836200"/>
    <lineage>
        <taxon>Bacteria</taxon>
        <taxon>Pseudomonadati</taxon>
        <taxon>Pseudomonadota</taxon>
        <taxon>Betaproteobacteria</taxon>
        <taxon>Burkholderiales</taxon>
        <taxon>Comamonadaceae</taxon>
        <taxon>Variovorax</taxon>
    </lineage>
</organism>
<accession>A0ABU8WCD7</accession>
<feature type="region of interest" description="Disordered" evidence="1">
    <location>
        <begin position="55"/>
        <end position="78"/>
    </location>
</feature>
<dbReference type="RefSeq" id="WP_340340356.1">
    <property type="nucleotide sequence ID" value="NZ_JBBKZT010000001.1"/>
</dbReference>
<evidence type="ECO:0000313" key="2">
    <source>
        <dbReference type="EMBL" id="MEJ8845173.1"/>
    </source>
</evidence>
<evidence type="ECO:0000256" key="1">
    <source>
        <dbReference type="SAM" id="MobiDB-lite"/>
    </source>
</evidence>
<reference evidence="2 3" key="1">
    <citation type="submission" date="2024-03" db="EMBL/GenBank/DDBJ databases">
        <title>Novel species of the genus Variovorax.</title>
        <authorList>
            <person name="Liu Q."/>
            <person name="Xin Y.-H."/>
        </authorList>
    </citation>
    <scope>NUCLEOTIDE SEQUENCE [LARGE SCALE GENOMIC DNA]</scope>
    <source>
        <strain evidence="2 3">KACC 18900</strain>
    </source>
</reference>